<comment type="caution">
    <text evidence="2">The sequence shown here is derived from an EMBL/GenBank/DDBJ whole genome shotgun (WGS) entry which is preliminary data.</text>
</comment>
<name>A0A7X4KF91_9BURK</name>
<feature type="domain" description="Glyoxalase-like" evidence="1">
    <location>
        <begin position="3"/>
        <end position="92"/>
    </location>
</feature>
<protein>
    <submittedName>
        <fullName evidence="2">Glyoxalase-like domain protein</fullName>
    </submittedName>
</protein>
<accession>A0A7X4KF91</accession>
<proteinExistence type="predicted"/>
<organism evidence="2 3">
    <name type="scientific">Duganella margarita</name>
    <dbReference type="NCBI Taxonomy" id="2692170"/>
    <lineage>
        <taxon>Bacteria</taxon>
        <taxon>Pseudomonadati</taxon>
        <taxon>Pseudomonadota</taxon>
        <taxon>Betaproteobacteria</taxon>
        <taxon>Burkholderiales</taxon>
        <taxon>Oxalobacteraceae</taxon>
        <taxon>Telluria group</taxon>
        <taxon>Duganella</taxon>
    </lineage>
</organism>
<dbReference type="Proteomes" id="UP000469734">
    <property type="component" value="Unassembled WGS sequence"/>
</dbReference>
<dbReference type="InterPro" id="IPR029068">
    <property type="entry name" value="Glyas_Bleomycin-R_OHBP_Dase"/>
</dbReference>
<gene>
    <name evidence="2" type="ORF">GTP56_01250</name>
</gene>
<reference evidence="2 3" key="1">
    <citation type="submission" date="2019-12" db="EMBL/GenBank/DDBJ databases">
        <title>Novel species isolated from a subtropical stream in China.</title>
        <authorList>
            <person name="Lu H."/>
        </authorList>
    </citation>
    <scope>NUCLEOTIDE SEQUENCE [LARGE SCALE GENOMIC DNA]</scope>
    <source>
        <strain evidence="2 3">FT134W</strain>
    </source>
</reference>
<dbReference type="Gene3D" id="3.10.180.10">
    <property type="entry name" value="2,3-Dihydroxybiphenyl 1,2-Dioxygenase, domain 1"/>
    <property type="match status" value="1"/>
</dbReference>
<sequence length="210" mass="22564">MQIDHIFIRVSPGGAEAELLRAFGLSEGSGNTHPGQGTANRRFFFANAFIELLWIADAEEVANAQTRPTMLRERLSADDTGAASPFGICFRPAVPFATWDYTPAYLPPGMTIGIADAPLSEPMWFCTSAGRAPQQFAADRRQPLDHAAGLGSITGLRCTMPSLAALSPAALASGIEFEEGNAHLLEISFDHAARGLSHDLRPALPLVFHY</sequence>
<evidence type="ECO:0000313" key="3">
    <source>
        <dbReference type="Proteomes" id="UP000469734"/>
    </source>
</evidence>
<evidence type="ECO:0000313" key="2">
    <source>
        <dbReference type="EMBL" id="MYM70822.1"/>
    </source>
</evidence>
<dbReference type="InterPro" id="IPR025870">
    <property type="entry name" value="Glyoxalase-like_dom"/>
</dbReference>
<dbReference type="EMBL" id="WWCR01000001">
    <property type="protein sequence ID" value="MYM70822.1"/>
    <property type="molecule type" value="Genomic_DNA"/>
</dbReference>
<dbReference type="Pfam" id="PF13468">
    <property type="entry name" value="Glyoxalase_3"/>
    <property type="match status" value="1"/>
</dbReference>
<dbReference type="RefSeq" id="WP_161048682.1">
    <property type="nucleotide sequence ID" value="NZ_WWCR01000001.1"/>
</dbReference>
<evidence type="ECO:0000259" key="1">
    <source>
        <dbReference type="Pfam" id="PF13468"/>
    </source>
</evidence>
<dbReference type="AlphaFoldDB" id="A0A7X4KF91"/>